<evidence type="ECO:0000256" key="7">
    <source>
        <dbReference type="ARBA" id="ARBA00023136"/>
    </source>
</evidence>
<evidence type="ECO:0000256" key="1">
    <source>
        <dbReference type="ARBA" id="ARBA00004651"/>
    </source>
</evidence>
<evidence type="ECO:0000256" key="4">
    <source>
        <dbReference type="ARBA" id="ARBA00022679"/>
    </source>
</evidence>
<reference evidence="10 11" key="1">
    <citation type="submission" date="2020-04" db="EMBL/GenBank/DDBJ databases">
        <authorList>
            <person name="Hitch T.C.A."/>
            <person name="Wylensek D."/>
            <person name="Clavel T."/>
        </authorList>
    </citation>
    <scope>NUCLEOTIDE SEQUENCE [LARGE SCALE GENOMIC DNA]</scope>
    <source>
        <strain evidence="10 11">PG-130-P53-12</strain>
    </source>
</reference>
<evidence type="ECO:0000313" key="11">
    <source>
        <dbReference type="Proteomes" id="UP000543804"/>
    </source>
</evidence>
<evidence type="ECO:0000259" key="9">
    <source>
        <dbReference type="Pfam" id="PF13231"/>
    </source>
</evidence>
<evidence type="ECO:0000256" key="2">
    <source>
        <dbReference type="ARBA" id="ARBA00022475"/>
    </source>
</evidence>
<evidence type="ECO:0000256" key="5">
    <source>
        <dbReference type="ARBA" id="ARBA00022692"/>
    </source>
</evidence>
<dbReference type="Pfam" id="PF13231">
    <property type="entry name" value="PMT_2"/>
    <property type="match status" value="1"/>
</dbReference>
<protein>
    <submittedName>
        <fullName evidence="10">Glycosyltransferase family 39 protein</fullName>
    </submittedName>
</protein>
<feature type="transmembrane region" description="Helical" evidence="8">
    <location>
        <begin position="286"/>
        <end position="309"/>
    </location>
</feature>
<keyword evidence="5 8" id="KW-0812">Transmembrane</keyword>
<feature type="transmembrane region" description="Helical" evidence="8">
    <location>
        <begin position="149"/>
        <end position="182"/>
    </location>
</feature>
<dbReference type="GO" id="GO:0009103">
    <property type="term" value="P:lipopolysaccharide biosynthetic process"/>
    <property type="evidence" value="ECO:0007669"/>
    <property type="project" value="UniProtKB-ARBA"/>
</dbReference>
<dbReference type="EMBL" id="JABAFA010000036">
    <property type="protein sequence ID" value="NMD99541.1"/>
    <property type="molecule type" value="Genomic_DNA"/>
</dbReference>
<keyword evidence="11" id="KW-1185">Reference proteome</keyword>
<keyword evidence="2" id="KW-1003">Cell membrane</keyword>
<dbReference type="GO" id="GO:0016763">
    <property type="term" value="F:pentosyltransferase activity"/>
    <property type="evidence" value="ECO:0007669"/>
    <property type="project" value="TreeGrafter"/>
</dbReference>
<keyword evidence="7 8" id="KW-0472">Membrane</keyword>
<evidence type="ECO:0000256" key="8">
    <source>
        <dbReference type="SAM" id="Phobius"/>
    </source>
</evidence>
<comment type="subcellular location">
    <subcellularLocation>
        <location evidence="1">Cell membrane</location>
        <topology evidence="1">Multi-pass membrane protein</topology>
    </subcellularLocation>
</comment>
<dbReference type="AlphaFoldDB" id="A0A848BEU5"/>
<keyword evidence="3" id="KW-0328">Glycosyltransferase</keyword>
<dbReference type="GO" id="GO:0005886">
    <property type="term" value="C:plasma membrane"/>
    <property type="evidence" value="ECO:0007669"/>
    <property type="project" value="UniProtKB-SubCell"/>
</dbReference>
<evidence type="ECO:0000313" key="10">
    <source>
        <dbReference type="EMBL" id="NMD99541.1"/>
    </source>
</evidence>
<proteinExistence type="predicted"/>
<dbReference type="InterPro" id="IPR050297">
    <property type="entry name" value="LipidA_mod_glycosyltrf_83"/>
</dbReference>
<evidence type="ECO:0000256" key="3">
    <source>
        <dbReference type="ARBA" id="ARBA00022676"/>
    </source>
</evidence>
<feature type="domain" description="Glycosyltransferase RgtA/B/C/D-like" evidence="9">
    <location>
        <begin position="50"/>
        <end position="208"/>
    </location>
</feature>
<gene>
    <name evidence="10" type="ORF">HF878_08705</name>
</gene>
<feature type="transmembrane region" description="Helical" evidence="8">
    <location>
        <begin position="244"/>
        <end position="265"/>
    </location>
</feature>
<dbReference type="PANTHER" id="PTHR33908:SF3">
    <property type="entry name" value="UNDECAPRENYL PHOSPHATE-ALPHA-4-AMINO-4-DEOXY-L-ARABINOSE ARABINOSYL TRANSFERASE"/>
    <property type="match status" value="1"/>
</dbReference>
<name>A0A848BEU5_9FIRM</name>
<dbReference type="InterPro" id="IPR038731">
    <property type="entry name" value="RgtA/B/C-like"/>
</dbReference>
<feature type="transmembrane region" description="Helical" evidence="8">
    <location>
        <begin position="194"/>
        <end position="211"/>
    </location>
</feature>
<sequence length="497" mass="56820">MLFAVLVYFVGNGAMAITDSVESNYVETAKEMMAAGDLISPRIYGHYWYDKPVLFYWELIAAFSLFGQTEFAARFFPAMFSAVSLLLTYWFGRRLYGERIGFVAALLMGTSVELWYLGHAVITDMTLFVSMSGMLIAFYLGYEERRVRWYYLAFFLAGVAVLTKGPIGLCLPGLIILLFLAWERRLRELWSPHILAGFALFFAVAAIWYYPMVRLHGSDFLDTFLGVHNVLRATVSEHPRDDVWYFYVLVYFAGLFPWSLASLPAAVRRVWRRDLRLPRTSAMRFLVVWAVTVFAVFECFATKYVTYTLPYLLPLSLLLARYFAPRRELFRLLAGGMTTIFVVLACFVAPPFMEKASGREAAALLAETEQRIAAETGERPLLVSYGREYSCSLVYYSGLVPYCLRPRSEVLREQPGRGEISWNEKNVMPFLAEEDLPTQRYVLLLTDRNRKDGVAITEETLHEELAGDWELLGRAENGTQLFLRRTAAETSSEEMGQ</sequence>
<comment type="caution">
    <text evidence="10">The sequence shown here is derived from an EMBL/GenBank/DDBJ whole genome shotgun (WGS) entry which is preliminary data.</text>
</comment>
<dbReference type="GO" id="GO:0010041">
    <property type="term" value="P:response to iron(III) ion"/>
    <property type="evidence" value="ECO:0007669"/>
    <property type="project" value="TreeGrafter"/>
</dbReference>
<accession>A0A848BEU5</accession>
<keyword evidence="6 8" id="KW-1133">Transmembrane helix</keyword>
<keyword evidence="4 10" id="KW-0808">Transferase</keyword>
<dbReference type="PANTHER" id="PTHR33908">
    <property type="entry name" value="MANNOSYLTRANSFERASE YKCB-RELATED"/>
    <property type="match status" value="1"/>
</dbReference>
<feature type="transmembrane region" description="Helical" evidence="8">
    <location>
        <begin position="329"/>
        <end position="349"/>
    </location>
</feature>
<organism evidence="10 11">
    <name type="scientific">Selenomonas bovis</name>
    <dbReference type="NCBI Taxonomy" id="416586"/>
    <lineage>
        <taxon>Bacteria</taxon>
        <taxon>Bacillati</taxon>
        <taxon>Bacillota</taxon>
        <taxon>Negativicutes</taxon>
        <taxon>Selenomonadales</taxon>
        <taxon>Selenomonadaceae</taxon>
        <taxon>Selenomonas</taxon>
    </lineage>
</organism>
<evidence type="ECO:0000256" key="6">
    <source>
        <dbReference type="ARBA" id="ARBA00022989"/>
    </source>
</evidence>
<feature type="transmembrane region" description="Helical" evidence="8">
    <location>
        <begin position="71"/>
        <end position="92"/>
    </location>
</feature>
<dbReference type="Proteomes" id="UP000543804">
    <property type="component" value="Unassembled WGS sequence"/>
</dbReference>